<evidence type="ECO:0000313" key="4">
    <source>
        <dbReference type="Proteomes" id="UP000324705"/>
    </source>
</evidence>
<name>A0A9R0T8U4_TRITD</name>
<dbReference type="OMA" id="TSWHDIL"/>
<dbReference type="Gene3D" id="1.20.1280.50">
    <property type="match status" value="1"/>
</dbReference>
<evidence type="ECO:0000259" key="1">
    <source>
        <dbReference type="Pfam" id="PF00646"/>
    </source>
</evidence>
<dbReference type="InterPro" id="IPR036047">
    <property type="entry name" value="F-box-like_dom_sf"/>
</dbReference>
<organism evidence="3 4">
    <name type="scientific">Triticum turgidum subsp. durum</name>
    <name type="common">Durum wheat</name>
    <name type="synonym">Triticum durum</name>
    <dbReference type="NCBI Taxonomy" id="4567"/>
    <lineage>
        <taxon>Eukaryota</taxon>
        <taxon>Viridiplantae</taxon>
        <taxon>Streptophyta</taxon>
        <taxon>Embryophyta</taxon>
        <taxon>Tracheophyta</taxon>
        <taxon>Spermatophyta</taxon>
        <taxon>Magnoliopsida</taxon>
        <taxon>Liliopsida</taxon>
        <taxon>Poales</taxon>
        <taxon>Poaceae</taxon>
        <taxon>BOP clade</taxon>
        <taxon>Pooideae</taxon>
        <taxon>Triticodae</taxon>
        <taxon>Triticeae</taxon>
        <taxon>Triticinae</taxon>
        <taxon>Triticum</taxon>
    </lineage>
</organism>
<accession>A0A9R0T8U4</accession>
<dbReference type="Gramene" id="TRITD4Bv1G168500.1">
    <property type="protein sequence ID" value="TRITD4Bv1G168500.1"/>
    <property type="gene ID" value="TRITD4Bv1G168500"/>
</dbReference>
<proteinExistence type="predicted"/>
<evidence type="ECO:0000259" key="2">
    <source>
        <dbReference type="Pfam" id="PF23635"/>
    </source>
</evidence>
<reference evidence="3 4" key="1">
    <citation type="submission" date="2017-09" db="EMBL/GenBank/DDBJ databases">
        <authorList>
            <consortium name="International Durum Wheat Genome Sequencing Consortium (IDWGSC)"/>
            <person name="Milanesi L."/>
        </authorList>
    </citation>
    <scope>NUCLEOTIDE SEQUENCE [LARGE SCALE GENOMIC DNA]</scope>
    <source>
        <strain evidence="4">cv. Svevo</strain>
    </source>
</reference>
<evidence type="ECO:0000313" key="3">
    <source>
        <dbReference type="EMBL" id="VAI09307.1"/>
    </source>
</evidence>
<dbReference type="InterPro" id="IPR056594">
    <property type="entry name" value="AT5G49610-like_b-prop"/>
</dbReference>
<evidence type="ECO:0008006" key="5">
    <source>
        <dbReference type="Google" id="ProtNLM"/>
    </source>
</evidence>
<keyword evidence="4" id="KW-1185">Reference proteome</keyword>
<dbReference type="PANTHER" id="PTHR32133:SF343">
    <property type="entry name" value="F-BOX DOMAIN-CONTAINING PROTEIN"/>
    <property type="match status" value="1"/>
</dbReference>
<sequence>MPIQQLAPKSPGRNPISSDAGLIPLAMSLPQRGWYSPPALVDDAMREIFKRVPPDDPRSLVRAAAVCTSWHGILSDADFAREYRAFHGAPPVLGFLHNTRHKRSWEKGRIRHYRKEYVVSNFVSIASFRTPACRERRHWRVLDSRHGLVLFHTPKRDEDFAICDLVTGDGWRVKADPDCADIIWNGWSDDDDNEYEQENEGVTWNAAVLCAKDGCDHIYCHGGPFLVALVGSDEEQRMTFAAVYSLETRKWSDIVSIEEPNAIETTGHSAVVGNKVYFPCEETYSLVEYDMAGQKLSVIALAEEEDDDLPWLDLMGVEDGMLLLATVMNFRLCLWSMEAGPSKTAVWTRHRVIDLVPLLPASALIGVSVVGFAEGVGVIFLNTKAGLYTVELSSGRSKKLHGETSFEEVMPYMSFYTRADKPKLSSHLFSYTRMLQKKGESTAA</sequence>
<feature type="domain" description="F-box" evidence="1">
    <location>
        <begin position="40"/>
        <end position="79"/>
    </location>
</feature>
<dbReference type="EMBL" id="LT934118">
    <property type="protein sequence ID" value="VAI09307.1"/>
    <property type="molecule type" value="Genomic_DNA"/>
</dbReference>
<dbReference type="Pfam" id="PF23635">
    <property type="entry name" value="Beta-prop_AT5G49610-like"/>
    <property type="match status" value="1"/>
</dbReference>
<dbReference type="SUPFAM" id="SSF81383">
    <property type="entry name" value="F-box domain"/>
    <property type="match status" value="1"/>
</dbReference>
<gene>
    <name evidence="3" type="ORF">TRITD_4Bv1G168500</name>
</gene>
<dbReference type="InterPro" id="IPR001810">
    <property type="entry name" value="F-box_dom"/>
</dbReference>
<dbReference type="PANTHER" id="PTHR32133">
    <property type="entry name" value="OS07G0120400 PROTEIN"/>
    <property type="match status" value="1"/>
</dbReference>
<protein>
    <recommendedName>
        <fullName evidence="5">F-box domain-containing protein</fullName>
    </recommendedName>
</protein>
<feature type="domain" description="F-box protein AT5G49610-like beta-propeller" evidence="2">
    <location>
        <begin position="225"/>
        <end position="414"/>
    </location>
</feature>
<dbReference type="Proteomes" id="UP000324705">
    <property type="component" value="Chromosome 4B"/>
</dbReference>
<dbReference type="AlphaFoldDB" id="A0A9R0T8U4"/>
<dbReference type="Pfam" id="PF00646">
    <property type="entry name" value="F-box"/>
    <property type="match status" value="1"/>
</dbReference>